<reference evidence="5 6" key="1">
    <citation type="journal article" date="2018" name="Nat. Genet.">
        <title>Extensive intraspecific gene order and gene structural variations between Mo17 and other maize genomes.</title>
        <authorList>
            <person name="Sun S."/>
            <person name="Zhou Y."/>
            <person name="Chen J."/>
            <person name="Shi J."/>
            <person name="Zhao H."/>
            <person name="Zhao H."/>
            <person name="Song W."/>
            <person name="Zhang M."/>
            <person name="Cui Y."/>
            <person name="Dong X."/>
            <person name="Liu H."/>
            <person name="Ma X."/>
            <person name="Jiao Y."/>
            <person name="Wang B."/>
            <person name="Wei X."/>
            <person name="Stein J.C."/>
            <person name="Glaubitz J.C."/>
            <person name="Lu F."/>
            <person name="Yu G."/>
            <person name="Liang C."/>
            <person name="Fengler K."/>
            <person name="Li B."/>
            <person name="Rafalski A."/>
            <person name="Schnable P.S."/>
            <person name="Ware D.H."/>
            <person name="Buckler E.S."/>
            <person name="Lai J."/>
        </authorList>
    </citation>
    <scope>NUCLEOTIDE SEQUENCE [LARGE SCALE GENOMIC DNA]</scope>
    <source>
        <strain evidence="6">cv. Missouri 17</strain>
        <tissue evidence="5">Seedling</tissue>
    </source>
</reference>
<dbReference type="AlphaFoldDB" id="A0A3L6GAY9"/>
<feature type="compositionally biased region" description="Pro residues" evidence="3">
    <location>
        <begin position="458"/>
        <end position="473"/>
    </location>
</feature>
<protein>
    <submittedName>
        <fullName evidence="5">Regulation of nuclear pre-mRNA domain-containing protein 1A</fullName>
    </submittedName>
</protein>
<evidence type="ECO:0000256" key="1">
    <source>
        <dbReference type="ARBA" id="ARBA00022664"/>
    </source>
</evidence>
<dbReference type="SUPFAM" id="SSF48464">
    <property type="entry name" value="ENTH/VHS domain"/>
    <property type="match status" value="1"/>
</dbReference>
<comment type="caution">
    <text evidence="5">The sequence shown here is derived from an EMBL/GenBank/DDBJ whole genome shotgun (WGS) entry which is preliminary data.</text>
</comment>
<feature type="region of interest" description="Disordered" evidence="3">
    <location>
        <begin position="320"/>
        <end position="353"/>
    </location>
</feature>
<dbReference type="GO" id="GO:0005634">
    <property type="term" value="C:nucleus"/>
    <property type="evidence" value="ECO:0007669"/>
    <property type="project" value="UniProtKB-ARBA"/>
</dbReference>
<sequence length="575" mass="61556">MAAAKSGVDVETRDGGGGSFSEERFVDKLNKLNNTTASIQTLSHWCIFHRKRARRIVDTWEKHFSTATNDKKISFLFLSNDILQNSKRKGGDYVHEFWRVLPRLLKHFYENGGEEAKKLVARLIGIWDDRKVFGTRIESLKDGIFGDNPPIFDHSGNTNNSNPSSNPLNSKVGRKDSSTVLKKLTVGGMPEKIVTAYQSVFDQHFDEDAALNKCKSTVSVLEMLKKDIEDASTKGDPPASTMISDLQEQETILKHCIAQLGSVDAARISLINQLKEALTEQESKSEVLRSQLQVARAEAEHAIQLRQRFGGAVVANGTGSSSSPLLMSSPQIQSLNPAPSLAPPIGAAGDEPKRTAAAMADKLASLSAPVQVLSSIFSSFVATHGASLSSMNSGSPPRDQLSGAPPGFQVEKRPRLERTVLASDMGAPPFSVQAPRLQQPVGAMPTQAAAQMNQAPGPFAPPPPPPPLPPLLPPLLQQFGQSAGGMMGMGPFGMMAGSMPPPPPMSSIMPAGFPAPSGPPPPPLPPAQTQPQQQQQQSPPQPPAPQQSAGFFQPSAGMGYFPAVQVQQSPSAQRQ</sequence>
<organism evidence="5 6">
    <name type="scientific">Zea mays</name>
    <name type="common">Maize</name>
    <dbReference type="NCBI Taxonomy" id="4577"/>
    <lineage>
        <taxon>Eukaryota</taxon>
        <taxon>Viridiplantae</taxon>
        <taxon>Streptophyta</taxon>
        <taxon>Embryophyta</taxon>
        <taxon>Tracheophyta</taxon>
        <taxon>Spermatophyta</taxon>
        <taxon>Magnoliopsida</taxon>
        <taxon>Liliopsida</taxon>
        <taxon>Poales</taxon>
        <taxon>Poaceae</taxon>
        <taxon>PACMAD clade</taxon>
        <taxon>Panicoideae</taxon>
        <taxon>Andropogonodae</taxon>
        <taxon>Andropogoneae</taxon>
        <taxon>Tripsacinae</taxon>
        <taxon>Zea</taxon>
    </lineage>
</organism>
<feature type="compositionally biased region" description="Low complexity" evidence="3">
    <location>
        <begin position="529"/>
        <end position="538"/>
    </location>
</feature>
<feature type="compositionally biased region" description="Polar residues" evidence="3">
    <location>
        <begin position="565"/>
        <end position="575"/>
    </location>
</feature>
<dbReference type="FunFam" id="1.25.40.90:FF:000018">
    <property type="entry name" value="ENTH/VHS family protein isoform 1"/>
    <property type="match status" value="1"/>
</dbReference>
<feature type="region of interest" description="Disordered" evidence="3">
    <location>
        <begin position="151"/>
        <end position="174"/>
    </location>
</feature>
<dbReference type="InterPro" id="IPR008942">
    <property type="entry name" value="ENTH_VHS"/>
</dbReference>
<feature type="compositionally biased region" description="Low complexity" evidence="3">
    <location>
        <begin position="320"/>
        <end position="335"/>
    </location>
</feature>
<accession>A0A3L6GAY9</accession>
<feature type="compositionally biased region" description="Low complexity" evidence="3">
    <location>
        <begin position="155"/>
        <end position="170"/>
    </location>
</feature>
<feature type="region of interest" description="Disordered" evidence="3">
    <location>
        <begin position="441"/>
        <end position="473"/>
    </location>
</feature>
<name>A0A3L6GAY9_MAIZE</name>
<dbReference type="GO" id="GO:0006397">
    <property type="term" value="P:mRNA processing"/>
    <property type="evidence" value="ECO:0007669"/>
    <property type="project" value="UniProtKB-KW"/>
</dbReference>
<proteinExistence type="predicted"/>
<gene>
    <name evidence="5" type="primary">RPRD1A_4</name>
    <name evidence="5" type="ORF">Zm00014a_033998</name>
</gene>
<dbReference type="PROSITE" id="PS51391">
    <property type="entry name" value="CID"/>
    <property type="match status" value="1"/>
</dbReference>
<feature type="region of interest" description="Disordered" evidence="3">
    <location>
        <begin position="387"/>
        <end position="412"/>
    </location>
</feature>
<evidence type="ECO:0000256" key="3">
    <source>
        <dbReference type="SAM" id="MobiDB-lite"/>
    </source>
</evidence>
<feature type="domain" description="CID" evidence="4">
    <location>
        <begin position="17"/>
        <end position="149"/>
    </location>
</feature>
<dbReference type="Pfam" id="PF04818">
    <property type="entry name" value="CID"/>
    <property type="match status" value="1"/>
</dbReference>
<evidence type="ECO:0000313" key="5">
    <source>
        <dbReference type="EMBL" id="PWZ45684.1"/>
    </source>
</evidence>
<evidence type="ECO:0000259" key="4">
    <source>
        <dbReference type="PROSITE" id="PS51391"/>
    </source>
</evidence>
<feature type="coiled-coil region" evidence="2">
    <location>
        <begin position="271"/>
        <end position="298"/>
    </location>
</feature>
<feature type="region of interest" description="Disordered" evidence="3">
    <location>
        <begin position="498"/>
        <end position="575"/>
    </location>
</feature>
<feature type="compositionally biased region" description="Low complexity" evidence="3">
    <location>
        <begin position="506"/>
        <end position="515"/>
    </location>
</feature>
<dbReference type="InterPro" id="IPR006569">
    <property type="entry name" value="CID_dom"/>
</dbReference>
<keyword evidence="1" id="KW-0507">mRNA processing</keyword>
<evidence type="ECO:0000313" key="6">
    <source>
        <dbReference type="Proteomes" id="UP000251960"/>
    </source>
</evidence>
<evidence type="ECO:0000256" key="2">
    <source>
        <dbReference type="SAM" id="Coils"/>
    </source>
</evidence>
<dbReference type="PANTHER" id="PTHR12460">
    <property type="entry name" value="CYCLIN-DEPENDENT KINASE INHIBITOR-RELATED PROTEIN"/>
    <property type="match status" value="1"/>
</dbReference>
<dbReference type="ExpressionAtlas" id="A0A3L6GAY9">
    <property type="expression patterns" value="baseline and differential"/>
</dbReference>
<dbReference type="SMART" id="SM00582">
    <property type="entry name" value="RPR"/>
    <property type="match status" value="1"/>
</dbReference>
<dbReference type="EMBL" id="NCVQ01000002">
    <property type="protein sequence ID" value="PWZ45684.1"/>
    <property type="molecule type" value="Genomic_DNA"/>
</dbReference>
<dbReference type="CDD" id="cd16981">
    <property type="entry name" value="CID_RPRD_like"/>
    <property type="match status" value="1"/>
</dbReference>
<dbReference type="Gene3D" id="1.25.40.90">
    <property type="match status" value="1"/>
</dbReference>
<keyword evidence="2" id="KW-0175">Coiled coil</keyword>
<dbReference type="PANTHER" id="PTHR12460:SF28">
    <property type="entry name" value="ENTH_VHS FAMILY PROTEIN"/>
    <property type="match status" value="1"/>
</dbReference>
<feature type="compositionally biased region" description="Pro residues" evidence="3">
    <location>
        <begin position="516"/>
        <end position="528"/>
    </location>
</feature>
<dbReference type="Proteomes" id="UP000251960">
    <property type="component" value="Chromosome 10"/>
</dbReference>